<protein>
    <submittedName>
        <fullName evidence="1">24348_t:CDS:1</fullName>
    </submittedName>
</protein>
<feature type="non-terminal residue" evidence="1">
    <location>
        <position position="1"/>
    </location>
</feature>
<proteinExistence type="predicted"/>
<dbReference type="EMBL" id="CAJVQB010054830">
    <property type="protein sequence ID" value="CAG8836996.1"/>
    <property type="molecule type" value="Genomic_DNA"/>
</dbReference>
<dbReference type="Proteomes" id="UP000789901">
    <property type="component" value="Unassembled WGS sequence"/>
</dbReference>
<comment type="caution">
    <text evidence="1">The sequence shown here is derived from an EMBL/GenBank/DDBJ whole genome shotgun (WGS) entry which is preliminary data.</text>
</comment>
<accession>A0ABN7WPB2</accession>
<evidence type="ECO:0000313" key="2">
    <source>
        <dbReference type="Proteomes" id="UP000789901"/>
    </source>
</evidence>
<gene>
    <name evidence="1" type="ORF">GMARGA_LOCUS33306</name>
</gene>
<keyword evidence="2" id="KW-1185">Reference proteome</keyword>
<evidence type="ECO:0000313" key="1">
    <source>
        <dbReference type="EMBL" id="CAG8836996.1"/>
    </source>
</evidence>
<organism evidence="1 2">
    <name type="scientific">Gigaspora margarita</name>
    <dbReference type="NCBI Taxonomy" id="4874"/>
    <lineage>
        <taxon>Eukaryota</taxon>
        <taxon>Fungi</taxon>
        <taxon>Fungi incertae sedis</taxon>
        <taxon>Mucoromycota</taxon>
        <taxon>Glomeromycotina</taxon>
        <taxon>Glomeromycetes</taxon>
        <taxon>Diversisporales</taxon>
        <taxon>Gigasporaceae</taxon>
        <taxon>Gigaspora</taxon>
    </lineage>
</organism>
<reference evidence="1 2" key="1">
    <citation type="submission" date="2021-06" db="EMBL/GenBank/DDBJ databases">
        <authorList>
            <person name="Kallberg Y."/>
            <person name="Tangrot J."/>
            <person name="Rosling A."/>
        </authorList>
    </citation>
    <scope>NUCLEOTIDE SEQUENCE [LARGE SCALE GENOMIC DNA]</scope>
    <source>
        <strain evidence="1 2">120-4 pot B 10/14</strain>
    </source>
</reference>
<sequence length="46" mass="5412">VDPIHLPLYKDKPFRSDDWNSKKDKILETIAPAINQHAKEIEKLQK</sequence>
<name>A0ABN7WPB2_GIGMA</name>
<feature type="non-terminal residue" evidence="1">
    <location>
        <position position="46"/>
    </location>
</feature>